<feature type="transmembrane region" description="Helical" evidence="1">
    <location>
        <begin position="142"/>
        <end position="162"/>
    </location>
</feature>
<keyword evidence="3" id="KW-1185">Reference proteome</keyword>
<evidence type="ECO:0000313" key="3">
    <source>
        <dbReference type="Proteomes" id="UP001606303"/>
    </source>
</evidence>
<keyword evidence="1" id="KW-0812">Transmembrane</keyword>
<name>A0ABW7GWQ1_9BURK</name>
<comment type="caution">
    <text evidence="2">The sequence shown here is derived from an EMBL/GenBank/DDBJ whole genome shotgun (WGS) entry which is preliminary data.</text>
</comment>
<feature type="transmembrane region" description="Helical" evidence="1">
    <location>
        <begin position="93"/>
        <end position="113"/>
    </location>
</feature>
<feature type="transmembrane region" description="Helical" evidence="1">
    <location>
        <begin position="119"/>
        <end position="135"/>
    </location>
</feature>
<keyword evidence="1" id="KW-1133">Transmembrane helix</keyword>
<evidence type="ECO:0000256" key="1">
    <source>
        <dbReference type="SAM" id="Phobius"/>
    </source>
</evidence>
<accession>A0ABW7GWQ1</accession>
<feature type="transmembrane region" description="Helical" evidence="1">
    <location>
        <begin position="35"/>
        <end position="53"/>
    </location>
</feature>
<proteinExistence type="predicted"/>
<dbReference type="EMBL" id="JBIGIB010000002">
    <property type="protein sequence ID" value="MFG6466405.1"/>
    <property type="molecule type" value="Genomic_DNA"/>
</dbReference>
<feature type="transmembrane region" description="Helical" evidence="1">
    <location>
        <begin position="6"/>
        <end position="28"/>
    </location>
</feature>
<evidence type="ECO:0000313" key="2">
    <source>
        <dbReference type="EMBL" id="MFG6466405.1"/>
    </source>
</evidence>
<reference evidence="2 3" key="1">
    <citation type="submission" date="2024-08" db="EMBL/GenBank/DDBJ databases">
        <authorList>
            <person name="Lu H."/>
        </authorList>
    </citation>
    <scope>NUCLEOTIDE SEQUENCE [LARGE SCALE GENOMIC DNA]</scope>
    <source>
        <strain evidence="2 3">BYS87W</strain>
    </source>
</reference>
<protein>
    <submittedName>
        <fullName evidence="2">Uncharacterized protein</fullName>
    </submittedName>
</protein>
<sequence length="206" mass="23175">MTLLVLAYVPGNLTKAIVFLLLWTLLFWPLQRKELLTAAAICLFFTGMNASALHQGIFLFTRPDVLGMPVYELVMWGFYLTHVDRLWRDSGPAVRRPLVTWALALGFAAAFSVVTDQQLLFWVTAVVLCVAFVVFHEPADFAYAGHMLVLGALIEYVGVAFGEWRYPLDVPGGVPPWFITMWAGIGLFYRRLVIPMLGRNAPPREL</sequence>
<gene>
    <name evidence="2" type="ORF">ACG01O_07305</name>
</gene>
<feature type="transmembrane region" description="Helical" evidence="1">
    <location>
        <begin position="174"/>
        <end position="194"/>
    </location>
</feature>
<organism evidence="2 3">
    <name type="scientific">Pelomonas baiyunensis</name>
    <dbReference type="NCBI Taxonomy" id="3299026"/>
    <lineage>
        <taxon>Bacteria</taxon>
        <taxon>Pseudomonadati</taxon>
        <taxon>Pseudomonadota</taxon>
        <taxon>Betaproteobacteria</taxon>
        <taxon>Burkholderiales</taxon>
        <taxon>Sphaerotilaceae</taxon>
        <taxon>Roseateles</taxon>
    </lineage>
</organism>
<keyword evidence="1" id="KW-0472">Membrane</keyword>
<dbReference type="RefSeq" id="WP_394383006.1">
    <property type="nucleotide sequence ID" value="NZ_JBIGIB010000002.1"/>
</dbReference>
<dbReference type="Proteomes" id="UP001606303">
    <property type="component" value="Unassembled WGS sequence"/>
</dbReference>